<dbReference type="Proteomes" id="UP000273405">
    <property type="component" value="Unassembled WGS sequence"/>
</dbReference>
<name>A0A3A8NZD0_9BACT</name>
<keyword evidence="3" id="KW-1185">Reference proteome</keyword>
<dbReference type="RefSeq" id="WP_120624651.1">
    <property type="nucleotide sequence ID" value="NZ_RAWG01000035.1"/>
</dbReference>
<dbReference type="InterPro" id="IPR011753">
    <property type="entry name" value="DUSAM_dom"/>
</dbReference>
<evidence type="ECO:0000313" key="3">
    <source>
        <dbReference type="Proteomes" id="UP000273405"/>
    </source>
</evidence>
<dbReference type="EMBL" id="RAWG01000035">
    <property type="protein sequence ID" value="RKH45452.1"/>
    <property type="molecule type" value="Genomic_DNA"/>
</dbReference>
<dbReference type="NCBIfam" id="TIGR02267">
    <property type="entry name" value="DUSAM domain"/>
    <property type="match status" value="1"/>
</dbReference>
<evidence type="ECO:0000259" key="1">
    <source>
        <dbReference type="Pfam" id="PF09543"/>
    </source>
</evidence>
<dbReference type="Pfam" id="PF09543">
    <property type="entry name" value="DUF2379"/>
    <property type="match status" value="1"/>
</dbReference>
<proteinExistence type="predicted"/>
<evidence type="ECO:0000313" key="2">
    <source>
        <dbReference type="EMBL" id="RKH45452.1"/>
    </source>
</evidence>
<sequence>MPGDWDRVRELGNQLPEDAELPVTDELRELLLRVAPDVALTAVEASEALSSPVSAAAFLREVHRRIRDGSRRLSRALVESYKLKQAGDLAAARQVLSRIADVEVVPLYREQVQIALDHVDAPEEETGH</sequence>
<feature type="domain" description="DUSAM" evidence="1">
    <location>
        <begin position="3"/>
        <end position="118"/>
    </location>
</feature>
<protein>
    <submittedName>
        <fullName evidence="2">DUSAM domain-containing protein</fullName>
    </submittedName>
</protein>
<dbReference type="OrthoDB" id="5518013at2"/>
<accession>A0A3A8NZD0</accession>
<comment type="caution">
    <text evidence="2">The sequence shown here is derived from an EMBL/GenBank/DDBJ whole genome shotgun (WGS) entry which is preliminary data.</text>
</comment>
<organism evidence="2 3">
    <name type="scientific">Corallococcus sicarius</name>
    <dbReference type="NCBI Taxonomy" id="2316726"/>
    <lineage>
        <taxon>Bacteria</taxon>
        <taxon>Pseudomonadati</taxon>
        <taxon>Myxococcota</taxon>
        <taxon>Myxococcia</taxon>
        <taxon>Myxococcales</taxon>
        <taxon>Cystobacterineae</taxon>
        <taxon>Myxococcaceae</taxon>
        <taxon>Corallococcus</taxon>
    </lineage>
</organism>
<reference evidence="3" key="1">
    <citation type="submission" date="2018-09" db="EMBL/GenBank/DDBJ databases">
        <authorList>
            <person name="Livingstone P.G."/>
            <person name="Whitworth D.E."/>
        </authorList>
    </citation>
    <scope>NUCLEOTIDE SEQUENCE [LARGE SCALE GENOMIC DNA]</scope>
    <source>
        <strain evidence="3">CA040B</strain>
    </source>
</reference>
<dbReference type="AlphaFoldDB" id="A0A3A8NZD0"/>
<gene>
    <name evidence="2" type="ORF">D7X12_07915</name>
</gene>